<dbReference type="WBParaSite" id="ES5_v2.g9156.t1">
    <property type="protein sequence ID" value="ES5_v2.g9156.t1"/>
    <property type="gene ID" value="ES5_v2.g9156"/>
</dbReference>
<proteinExistence type="predicted"/>
<evidence type="ECO:0000313" key="2">
    <source>
        <dbReference type="WBParaSite" id="ES5_v2.g9156.t1"/>
    </source>
</evidence>
<organism evidence="1 2">
    <name type="scientific">Panagrolaimus sp. ES5</name>
    <dbReference type="NCBI Taxonomy" id="591445"/>
    <lineage>
        <taxon>Eukaryota</taxon>
        <taxon>Metazoa</taxon>
        <taxon>Ecdysozoa</taxon>
        <taxon>Nematoda</taxon>
        <taxon>Chromadorea</taxon>
        <taxon>Rhabditida</taxon>
        <taxon>Tylenchina</taxon>
        <taxon>Panagrolaimomorpha</taxon>
        <taxon>Panagrolaimoidea</taxon>
        <taxon>Panagrolaimidae</taxon>
        <taxon>Panagrolaimus</taxon>
    </lineage>
</organism>
<accession>A0AC34GWI4</accession>
<reference evidence="2" key="1">
    <citation type="submission" date="2022-11" db="UniProtKB">
        <authorList>
            <consortium name="WormBaseParasite"/>
        </authorList>
    </citation>
    <scope>IDENTIFICATION</scope>
</reference>
<evidence type="ECO:0000313" key="1">
    <source>
        <dbReference type="Proteomes" id="UP000887579"/>
    </source>
</evidence>
<dbReference type="Proteomes" id="UP000887579">
    <property type="component" value="Unplaced"/>
</dbReference>
<sequence>MSTCYNCDQPPTIKIAKTNEPSCTPCFLHWFEEDVHQTITETKIFQSGEKVAIGVSGGKDSTVLAHTMNILNQRHNYGLELYLVCIDEGIEGYRDASIREVLINEKDLGLPLKILSYKDLYGWTMDEIVKIIGAKNNCTFCGVFRRQALDRGAAKFDCLKVVTGHNADDVAETVMMNILRGDIARLERSASFVTGVEGGITRVKPFRYSYQKDIVFYAHFKKLNYFSVECTYSPNAYRGLVRNHLKALERISPRVIMEIVRSGEDVAVVKQDILPIQRRCIKCDYISSQELCQACKLLSGLNAGETTNGISKNFKKNGTTNEVAATDNDKTNGTGGGCGGECACSEKALDF</sequence>
<name>A0AC34GWI4_9BILA</name>
<protein>
    <submittedName>
        <fullName evidence="2">Cytoplasmic tRNA 2-thiolation protein 1</fullName>
    </submittedName>
</protein>